<organism evidence="3 4">
    <name type="scientific">Porphyridium purpureum</name>
    <name type="common">Red alga</name>
    <name type="synonym">Porphyridium cruentum</name>
    <dbReference type="NCBI Taxonomy" id="35688"/>
    <lineage>
        <taxon>Eukaryota</taxon>
        <taxon>Rhodophyta</taxon>
        <taxon>Bangiophyceae</taxon>
        <taxon>Porphyridiales</taxon>
        <taxon>Porphyridiaceae</taxon>
        <taxon>Porphyridium</taxon>
    </lineage>
</organism>
<evidence type="ECO:0000256" key="2">
    <source>
        <dbReference type="SAM" id="Phobius"/>
    </source>
</evidence>
<feature type="compositionally biased region" description="Basic and acidic residues" evidence="1">
    <location>
        <begin position="131"/>
        <end position="144"/>
    </location>
</feature>
<keyword evidence="2" id="KW-0812">Transmembrane</keyword>
<dbReference type="Proteomes" id="UP000324585">
    <property type="component" value="Unassembled WGS sequence"/>
</dbReference>
<keyword evidence="2" id="KW-0472">Membrane</keyword>
<keyword evidence="4" id="KW-1185">Reference proteome</keyword>
<dbReference type="AlphaFoldDB" id="A0A5J4Z4A8"/>
<feature type="compositionally biased region" description="Low complexity" evidence="1">
    <location>
        <begin position="114"/>
        <end position="123"/>
    </location>
</feature>
<feature type="transmembrane region" description="Helical" evidence="2">
    <location>
        <begin position="49"/>
        <end position="67"/>
    </location>
</feature>
<dbReference type="SUPFAM" id="SSF52540">
    <property type="entry name" value="P-loop containing nucleoside triphosphate hydrolases"/>
    <property type="match status" value="1"/>
</dbReference>
<evidence type="ECO:0000256" key="1">
    <source>
        <dbReference type="SAM" id="MobiDB-lite"/>
    </source>
</evidence>
<evidence type="ECO:0000313" key="3">
    <source>
        <dbReference type="EMBL" id="KAA8497417.1"/>
    </source>
</evidence>
<dbReference type="InterPro" id="IPR027417">
    <property type="entry name" value="P-loop_NTPase"/>
</dbReference>
<dbReference type="OrthoDB" id="10685951at2759"/>
<proteinExistence type="predicted"/>
<feature type="compositionally biased region" description="Basic and acidic residues" evidence="1">
    <location>
        <begin position="160"/>
        <end position="169"/>
    </location>
</feature>
<evidence type="ECO:0000313" key="4">
    <source>
        <dbReference type="Proteomes" id="UP000324585"/>
    </source>
</evidence>
<reference evidence="4" key="1">
    <citation type="journal article" date="2019" name="Nat. Commun.">
        <title>Expansion of phycobilisome linker gene families in mesophilic red algae.</title>
        <authorList>
            <person name="Lee J."/>
            <person name="Kim D."/>
            <person name="Bhattacharya D."/>
            <person name="Yoon H.S."/>
        </authorList>
    </citation>
    <scope>NUCLEOTIDE SEQUENCE [LARGE SCALE GENOMIC DNA]</scope>
    <source>
        <strain evidence="4">CCMP 1328</strain>
    </source>
</reference>
<gene>
    <name evidence="3" type="ORF">FVE85_1146</name>
</gene>
<name>A0A5J4Z4A8_PORPP</name>
<dbReference type="EMBL" id="VRMN01000002">
    <property type="protein sequence ID" value="KAA8497417.1"/>
    <property type="molecule type" value="Genomic_DNA"/>
</dbReference>
<keyword evidence="2" id="KW-1133">Transmembrane helix</keyword>
<protein>
    <submittedName>
        <fullName evidence="3">Uncharacterized protein</fullName>
    </submittedName>
</protein>
<comment type="caution">
    <text evidence="3">The sequence shown here is derived from an EMBL/GenBank/DDBJ whole genome shotgun (WGS) entry which is preliminary data.</text>
</comment>
<feature type="region of interest" description="Disordered" evidence="1">
    <location>
        <begin position="110"/>
        <end position="175"/>
    </location>
</feature>
<sequence>MFACTVDPATRDCRRPPIDSSASGTLPGMSQVPAIPAQPRRVPGVMIRWSVWIATGVLFLLLLWRIWRTSSRDVRLMVSVTNTRESGFTFNVHVQDIADKASTATGVAVRNDGQQQPQQQQEQQQKRQKRQEHNHEEERGRRGSEIPPVTHQLPPNESWSKAREDLSQRRREHKRTKRNILVRDLLTAAQRDRVDAYSKSRGKTCVRIDDPWTEAKSNQPGMVPIPESWCSECAQQEAQQKIYLFVMGVPFSGTSAMHRVMLSSPNATHLCELLSPSKSNCEGLKMVIPKALFPRRWESGVFPEDFRTDVLDQYASRWWNNDSCFRIDKSPPFLGKVEQMVEQLVDRDGLRVAFLFLTHSRCSKDLMNRMRTLAFGYQYLLDRNIPVVHVKYQDLVKNLSAEVDKINRWAGCLGANATRPVYAHSEKEATMFNMFKTQIVADFVSNVNWTEKYRNIPMQEEELESYAYFGYDV</sequence>
<accession>A0A5J4Z4A8</accession>
<dbReference type="Gene3D" id="3.40.50.300">
    <property type="entry name" value="P-loop containing nucleotide triphosphate hydrolases"/>
    <property type="match status" value="1"/>
</dbReference>